<reference evidence="5 6" key="1">
    <citation type="submission" date="2017-03" db="EMBL/GenBank/DDBJ databases">
        <title>WGS assembly of Porphyra umbilicalis.</title>
        <authorList>
            <person name="Brawley S.H."/>
            <person name="Blouin N.A."/>
            <person name="Ficko-Blean E."/>
            <person name="Wheeler G.L."/>
            <person name="Lohr M."/>
            <person name="Goodson H.V."/>
            <person name="Jenkins J.W."/>
            <person name="Blaby-Haas C.E."/>
            <person name="Helliwell K.E."/>
            <person name="Chan C."/>
            <person name="Marriage T."/>
            <person name="Bhattacharya D."/>
            <person name="Klein A.S."/>
            <person name="Badis Y."/>
            <person name="Brodie J."/>
            <person name="Cao Y."/>
            <person name="Collen J."/>
            <person name="Dittami S.M."/>
            <person name="Gachon C.M."/>
            <person name="Green B.R."/>
            <person name="Karpowicz S."/>
            <person name="Kim J.W."/>
            <person name="Kudahl U."/>
            <person name="Lin S."/>
            <person name="Michel G."/>
            <person name="Mittag M."/>
            <person name="Olson B.J."/>
            <person name="Pangilinan J."/>
            <person name="Peng Y."/>
            <person name="Qiu H."/>
            <person name="Shu S."/>
            <person name="Singer J.T."/>
            <person name="Smith A.G."/>
            <person name="Sprecher B.N."/>
            <person name="Wagner V."/>
            <person name="Wang W."/>
            <person name="Wang Z.-Y."/>
            <person name="Yan J."/>
            <person name="Yarish C."/>
            <person name="Zoeuner-Riek S."/>
            <person name="Zhuang Y."/>
            <person name="Zou Y."/>
            <person name="Lindquist E.A."/>
            <person name="Grimwood J."/>
            <person name="Barry K."/>
            <person name="Rokhsar D.S."/>
            <person name="Schmutz J."/>
            <person name="Stiller J.W."/>
            <person name="Grossman A.R."/>
            <person name="Prochnik S.E."/>
        </authorList>
    </citation>
    <scope>NUCLEOTIDE SEQUENCE [LARGE SCALE GENOMIC DNA]</scope>
    <source>
        <strain evidence="5">4086291</strain>
    </source>
</reference>
<evidence type="ECO:0000313" key="6">
    <source>
        <dbReference type="Proteomes" id="UP000218209"/>
    </source>
</evidence>
<dbReference type="PANTHER" id="PTHR10655">
    <property type="entry name" value="LYSOPHOSPHOLIPASE-RELATED"/>
    <property type="match status" value="1"/>
</dbReference>
<dbReference type="EMBL" id="KV918919">
    <property type="protein sequence ID" value="OSX75082.1"/>
    <property type="molecule type" value="Genomic_DNA"/>
</dbReference>
<dbReference type="AlphaFoldDB" id="A0A1X6P2H6"/>
<evidence type="ECO:0000256" key="1">
    <source>
        <dbReference type="ARBA" id="ARBA00006499"/>
    </source>
</evidence>
<feature type="domain" description="Phospholipase/carboxylesterase/thioesterase" evidence="4">
    <location>
        <begin position="106"/>
        <end position="341"/>
    </location>
</feature>
<dbReference type="PROSITE" id="PS51257">
    <property type="entry name" value="PROKAR_LIPOPROTEIN"/>
    <property type="match status" value="1"/>
</dbReference>
<dbReference type="GO" id="GO:0016787">
    <property type="term" value="F:hydrolase activity"/>
    <property type="evidence" value="ECO:0007669"/>
    <property type="project" value="UniProtKB-KW"/>
</dbReference>
<dbReference type="Gene3D" id="3.40.50.1820">
    <property type="entry name" value="alpha/beta hydrolase"/>
    <property type="match status" value="1"/>
</dbReference>
<dbReference type="InterPro" id="IPR003140">
    <property type="entry name" value="PLipase/COase/thioEstase"/>
</dbReference>
<keyword evidence="2" id="KW-0378">Hydrolase</keyword>
<dbReference type="Proteomes" id="UP000218209">
    <property type="component" value="Unassembled WGS sequence"/>
</dbReference>
<sequence length="362" mass="38423">MLPKVSLLLLLVAALIGCGASPAAAFEEPYVFPPTRPEPYPMERRTYRSFAELADLLASNDTLVDPTGAVPPEDIPPPTPLTCGRRLPGTAHRVRCAAGPPLGGYVLEPPQPATASIVFLHGFTDAPWFYATFLRSALTAAPELFASVRVAAPLAPVYRNQSVFGERPSDFFAWFDAAAFLSTTLERLTDGADVATAEAALRADTAVDDRLGLFLSTRRVEAVIARERGALRTGGARGGGRVLLVGHSLGAAMATHIALVSRARLDGVIPMQGFVPAARTLLASKEAYNSGERRYAMELLGGGADRIVPAPVVEASARIVKDLLPAAARVKYTVQAGVSHSNFFSPGPEVKAVVGVLRRFLE</sequence>
<accession>A0A1X6P2H6</accession>
<proteinExistence type="inferred from homology"/>
<evidence type="ECO:0000259" key="4">
    <source>
        <dbReference type="Pfam" id="PF02230"/>
    </source>
</evidence>
<keyword evidence="3" id="KW-0732">Signal</keyword>
<evidence type="ECO:0000256" key="2">
    <source>
        <dbReference type="ARBA" id="ARBA00022801"/>
    </source>
</evidence>
<dbReference type="SUPFAM" id="SSF53474">
    <property type="entry name" value="alpha/beta-Hydrolases"/>
    <property type="match status" value="1"/>
</dbReference>
<feature type="chain" id="PRO_5012982114" description="Phospholipase/carboxylesterase/thioesterase domain-containing protein" evidence="3">
    <location>
        <begin position="26"/>
        <end position="362"/>
    </location>
</feature>
<keyword evidence="6" id="KW-1185">Reference proteome</keyword>
<name>A0A1X6P2H6_PORUM</name>
<protein>
    <recommendedName>
        <fullName evidence="4">Phospholipase/carboxylesterase/thioesterase domain-containing protein</fullName>
    </recommendedName>
</protein>
<dbReference type="PANTHER" id="PTHR10655:SF17">
    <property type="entry name" value="LYSOPHOSPHOLIPASE-LIKE PROTEIN 1"/>
    <property type="match status" value="1"/>
</dbReference>
<gene>
    <name evidence="5" type="ORF">BU14_0256s0035</name>
</gene>
<dbReference type="Pfam" id="PF02230">
    <property type="entry name" value="Abhydrolase_2"/>
    <property type="match status" value="1"/>
</dbReference>
<dbReference type="InterPro" id="IPR029058">
    <property type="entry name" value="AB_hydrolase_fold"/>
</dbReference>
<feature type="signal peptide" evidence="3">
    <location>
        <begin position="1"/>
        <end position="25"/>
    </location>
</feature>
<evidence type="ECO:0000256" key="3">
    <source>
        <dbReference type="SAM" id="SignalP"/>
    </source>
</evidence>
<dbReference type="InterPro" id="IPR050565">
    <property type="entry name" value="LYPA1-2/EST-like"/>
</dbReference>
<evidence type="ECO:0000313" key="5">
    <source>
        <dbReference type="EMBL" id="OSX75082.1"/>
    </source>
</evidence>
<comment type="similarity">
    <text evidence="1">Belongs to the AB hydrolase superfamily. AB hydrolase 2 family.</text>
</comment>
<organism evidence="5 6">
    <name type="scientific">Porphyra umbilicalis</name>
    <name type="common">Purple laver</name>
    <name type="synonym">Red alga</name>
    <dbReference type="NCBI Taxonomy" id="2786"/>
    <lineage>
        <taxon>Eukaryota</taxon>
        <taxon>Rhodophyta</taxon>
        <taxon>Bangiophyceae</taxon>
        <taxon>Bangiales</taxon>
        <taxon>Bangiaceae</taxon>
        <taxon>Porphyra</taxon>
    </lineage>
</organism>